<protein>
    <recommendedName>
        <fullName evidence="13">Polygalacturonase</fullName>
    </recommendedName>
</protein>
<dbReference type="GO" id="GO:0004650">
    <property type="term" value="F:polygalacturonase activity"/>
    <property type="evidence" value="ECO:0007669"/>
    <property type="project" value="InterPro"/>
</dbReference>
<organism evidence="11 12">
    <name type="scientific">Saponaria officinalis</name>
    <name type="common">Common soapwort</name>
    <name type="synonym">Lychnis saponaria</name>
    <dbReference type="NCBI Taxonomy" id="3572"/>
    <lineage>
        <taxon>Eukaryota</taxon>
        <taxon>Viridiplantae</taxon>
        <taxon>Streptophyta</taxon>
        <taxon>Embryophyta</taxon>
        <taxon>Tracheophyta</taxon>
        <taxon>Spermatophyta</taxon>
        <taxon>Magnoliopsida</taxon>
        <taxon>eudicotyledons</taxon>
        <taxon>Gunneridae</taxon>
        <taxon>Pentapetalae</taxon>
        <taxon>Caryophyllales</taxon>
        <taxon>Caryophyllaceae</taxon>
        <taxon>Caryophylleae</taxon>
        <taxon>Saponaria</taxon>
    </lineage>
</organism>
<evidence type="ECO:0000256" key="5">
    <source>
        <dbReference type="ARBA" id="ARBA00022801"/>
    </source>
</evidence>
<dbReference type="FunFam" id="2.160.20.10:FF:000004">
    <property type="entry name" value="Pectin lyase-like superfamily protein"/>
    <property type="match status" value="1"/>
</dbReference>
<evidence type="ECO:0000256" key="10">
    <source>
        <dbReference type="SAM" id="SignalP"/>
    </source>
</evidence>
<evidence type="ECO:0000256" key="2">
    <source>
        <dbReference type="ARBA" id="ARBA00008834"/>
    </source>
</evidence>
<feature type="chain" id="PRO_5043676803" description="Polygalacturonase" evidence="10">
    <location>
        <begin position="19"/>
        <end position="405"/>
    </location>
</feature>
<reference evidence="11" key="1">
    <citation type="submission" date="2024-03" db="EMBL/GenBank/DDBJ databases">
        <title>WGS assembly of Saponaria officinalis var. Norfolk2.</title>
        <authorList>
            <person name="Jenkins J."/>
            <person name="Shu S."/>
            <person name="Grimwood J."/>
            <person name="Barry K."/>
            <person name="Goodstein D."/>
            <person name="Schmutz J."/>
            <person name="Leebens-Mack J."/>
            <person name="Osbourn A."/>
        </authorList>
    </citation>
    <scope>NUCLEOTIDE SEQUENCE [LARGE SCALE GENOMIC DNA]</scope>
    <source>
        <strain evidence="11">JIC</strain>
    </source>
</reference>
<gene>
    <name evidence="11" type="ORF">RND81_12G169100</name>
</gene>
<dbReference type="Proteomes" id="UP001443914">
    <property type="component" value="Unassembled WGS sequence"/>
</dbReference>
<comment type="similarity">
    <text evidence="2 9">Belongs to the glycosyl hydrolase 28 family.</text>
</comment>
<dbReference type="SUPFAM" id="SSF51126">
    <property type="entry name" value="Pectin lyase-like"/>
    <property type="match status" value="1"/>
</dbReference>
<evidence type="ECO:0000256" key="8">
    <source>
        <dbReference type="PROSITE-ProRule" id="PRU10052"/>
    </source>
</evidence>
<dbReference type="EMBL" id="JBDFQZ010000012">
    <property type="protein sequence ID" value="KAK9673453.1"/>
    <property type="molecule type" value="Genomic_DNA"/>
</dbReference>
<keyword evidence="3" id="KW-0134">Cell wall</keyword>
<keyword evidence="4" id="KW-0964">Secreted</keyword>
<accession>A0AAW1HBN8</accession>
<keyword evidence="7" id="KW-0961">Cell wall biogenesis/degradation</keyword>
<keyword evidence="10" id="KW-0732">Signal</keyword>
<evidence type="ECO:0000256" key="4">
    <source>
        <dbReference type="ARBA" id="ARBA00022525"/>
    </source>
</evidence>
<dbReference type="PROSITE" id="PS00502">
    <property type="entry name" value="POLYGALACTURONASE"/>
    <property type="match status" value="1"/>
</dbReference>
<dbReference type="InterPro" id="IPR000743">
    <property type="entry name" value="Glyco_hydro_28"/>
</dbReference>
<comment type="subcellular location">
    <subcellularLocation>
        <location evidence="1">Secreted</location>
        <location evidence="1">Cell wall</location>
    </subcellularLocation>
</comment>
<dbReference type="AlphaFoldDB" id="A0AAW1HBN8"/>
<proteinExistence type="inferred from homology"/>
<dbReference type="PANTHER" id="PTHR31375">
    <property type="match status" value="1"/>
</dbReference>
<name>A0AAW1HBN8_SAPOF</name>
<keyword evidence="6 9" id="KW-0326">Glycosidase</keyword>
<dbReference type="Pfam" id="PF00295">
    <property type="entry name" value="Glyco_hydro_28"/>
    <property type="match status" value="1"/>
</dbReference>
<evidence type="ECO:0000256" key="9">
    <source>
        <dbReference type="RuleBase" id="RU361169"/>
    </source>
</evidence>
<comment type="caution">
    <text evidence="11">The sequence shown here is derived from an EMBL/GenBank/DDBJ whole genome shotgun (WGS) entry which is preliminary data.</text>
</comment>
<dbReference type="InterPro" id="IPR012334">
    <property type="entry name" value="Pectin_lyas_fold"/>
</dbReference>
<evidence type="ECO:0000313" key="12">
    <source>
        <dbReference type="Proteomes" id="UP001443914"/>
    </source>
</evidence>
<evidence type="ECO:0000256" key="3">
    <source>
        <dbReference type="ARBA" id="ARBA00022512"/>
    </source>
</evidence>
<dbReference type="GO" id="GO:0005975">
    <property type="term" value="P:carbohydrate metabolic process"/>
    <property type="evidence" value="ECO:0007669"/>
    <property type="project" value="InterPro"/>
</dbReference>
<evidence type="ECO:0000313" key="11">
    <source>
        <dbReference type="EMBL" id="KAK9673453.1"/>
    </source>
</evidence>
<dbReference type="InterPro" id="IPR011050">
    <property type="entry name" value="Pectin_lyase_fold/virulence"/>
</dbReference>
<evidence type="ECO:0008006" key="13">
    <source>
        <dbReference type="Google" id="ProtNLM"/>
    </source>
</evidence>
<dbReference type="SMART" id="SM00710">
    <property type="entry name" value="PbH1"/>
    <property type="match status" value="6"/>
</dbReference>
<evidence type="ECO:0000256" key="1">
    <source>
        <dbReference type="ARBA" id="ARBA00004191"/>
    </source>
</evidence>
<feature type="signal peptide" evidence="10">
    <location>
        <begin position="1"/>
        <end position="18"/>
    </location>
</feature>
<keyword evidence="5 9" id="KW-0378">Hydrolase</keyword>
<sequence length="405" mass="43845">MTNFLVKLFLIFLVSTTAKTIVLATSLRVLSSSLTRSNTFDVVKDFGAINDGAHDTTQAFLNAWDAACASSTASKVYVPKGSYLLKSIVFKGNCKSHILFAIHGTLFAHDVYDEEHWIDFQDIDGLRIKGGVLNAKGQDIWDCKSSHDGCPSGAKSLNFDKSKNIIVDGLTSKNSQMFHITINTCQNIYMRDLTITADGDSPNTDGIHLQNSQGITIAHSKINTGDDCISIGPNNQNLWISDIICGPGHGISIGSLGRGSDEGLVVRNVTIKSSTFVGTDNGLRIKTFSSPTKGSVEDIYFLGATMKNVRNPIIIDQNYCPHNECPTGQGSGIQINNVQYKNIRGTSSSKEIVTFDCSPTNPCSGLTLQDIHISYGSDTPICKCNNANWKVIGSSMQPSNCLKKN</sequence>
<evidence type="ECO:0000256" key="7">
    <source>
        <dbReference type="ARBA" id="ARBA00023316"/>
    </source>
</evidence>
<dbReference type="GO" id="GO:0071555">
    <property type="term" value="P:cell wall organization"/>
    <property type="evidence" value="ECO:0007669"/>
    <property type="project" value="UniProtKB-KW"/>
</dbReference>
<evidence type="ECO:0000256" key="6">
    <source>
        <dbReference type="ARBA" id="ARBA00023295"/>
    </source>
</evidence>
<feature type="active site" evidence="8">
    <location>
        <position position="249"/>
    </location>
</feature>
<dbReference type="Gene3D" id="2.160.20.10">
    <property type="entry name" value="Single-stranded right-handed beta-helix, Pectin lyase-like"/>
    <property type="match status" value="1"/>
</dbReference>
<keyword evidence="12" id="KW-1185">Reference proteome</keyword>
<dbReference type="InterPro" id="IPR006626">
    <property type="entry name" value="PbH1"/>
</dbReference>